<reference evidence="1" key="1">
    <citation type="submission" date="2022-07" db="EMBL/GenBank/DDBJ databases">
        <title>Enhanced cultured diversity of the mouse gut microbiota enables custom-made synthetic communities.</title>
        <authorList>
            <person name="Afrizal A."/>
        </authorList>
    </citation>
    <scope>NUCLEOTIDE SEQUENCE</scope>
    <source>
        <strain evidence="1">DSM 29186</strain>
    </source>
</reference>
<proteinExistence type="predicted"/>
<keyword evidence="2" id="KW-1185">Reference proteome</keyword>
<evidence type="ECO:0000313" key="2">
    <source>
        <dbReference type="Proteomes" id="UP001140817"/>
    </source>
</evidence>
<name>A0A9X2M9L4_9FIRM</name>
<dbReference type="RefSeq" id="WP_257560113.1">
    <property type="nucleotide sequence ID" value="NZ_JANKBY010000024.1"/>
</dbReference>
<gene>
    <name evidence="1" type="ORF">NSA58_03725</name>
</gene>
<evidence type="ECO:0000313" key="1">
    <source>
        <dbReference type="EMBL" id="MCR1821890.1"/>
    </source>
</evidence>
<organism evidence="1 2">
    <name type="scientific">Terrisporobacter muris</name>
    <dbReference type="NCBI Taxonomy" id="2963284"/>
    <lineage>
        <taxon>Bacteria</taxon>
        <taxon>Bacillati</taxon>
        <taxon>Bacillota</taxon>
        <taxon>Clostridia</taxon>
        <taxon>Peptostreptococcales</taxon>
        <taxon>Peptostreptococcaceae</taxon>
        <taxon>Terrisporobacter</taxon>
    </lineage>
</organism>
<dbReference type="EMBL" id="JANKBY010000024">
    <property type="protein sequence ID" value="MCR1821890.1"/>
    <property type="molecule type" value="Genomic_DNA"/>
</dbReference>
<protein>
    <submittedName>
        <fullName evidence="1">Uncharacterized protein</fullName>
    </submittedName>
</protein>
<accession>A0A9X2M9L4</accession>
<sequence>MDFSNVYIGDMVKVKVVGAKNFVIGEVVKISEGKITISNNYFDDLNIDIVLCLIKI</sequence>
<dbReference type="Proteomes" id="UP001140817">
    <property type="component" value="Unassembled WGS sequence"/>
</dbReference>
<dbReference type="AlphaFoldDB" id="A0A9X2M9L4"/>
<comment type="caution">
    <text evidence="1">The sequence shown here is derived from an EMBL/GenBank/DDBJ whole genome shotgun (WGS) entry which is preliminary data.</text>
</comment>